<dbReference type="EMBL" id="LXMA01000023">
    <property type="protein sequence ID" value="OAT72797.1"/>
    <property type="molecule type" value="Genomic_DNA"/>
</dbReference>
<organism evidence="1 2">
    <name type="scientific">Parageobacillus thermoglucosidasius</name>
    <name type="common">Geobacillus thermoglucosidasius</name>
    <dbReference type="NCBI Taxonomy" id="1426"/>
    <lineage>
        <taxon>Bacteria</taxon>
        <taxon>Bacillati</taxon>
        <taxon>Bacillota</taxon>
        <taxon>Bacilli</taxon>
        <taxon>Bacillales</taxon>
        <taxon>Anoxybacillaceae</taxon>
        <taxon>Parageobacillus</taxon>
    </lineage>
</organism>
<gene>
    <name evidence="1" type="ORF">A7K69_07600</name>
</gene>
<evidence type="ECO:0000313" key="2">
    <source>
        <dbReference type="Proteomes" id="UP000078290"/>
    </source>
</evidence>
<reference evidence="2" key="1">
    <citation type="submission" date="2016-05" db="EMBL/GenBank/DDBJ databases">
        <authorList>
            <person name="Wang W."/>
            <person name="Zhu L."/>
        </authorList>
    </citation>
    <scope>NUCLEOTIDE SEQUENCE [LARGE SCALE GENOMIC DNA]</scope>
    <source>
        <strain evidence="2">W-2</strain>
    </source>
</reference>
<sequence>MLKKMIKAILQQSMSHRHYHKGHYSSSDHYHAPNHYPHIHPSQYGYKHYKKKHHSGSFFSSFFGS</sequence>
<comment type="caution">
    <text evidence="1">The sequence shown here is derived from an EMBL/GenBank/DDBJ whole genome shotgun (WGS) entry which is preliminary data.</text>
</comment>
<dbReference type="AlphaFoldDB" id="A0A1B7KRS4"/>
<protein>
    <submittedName>
        <fullName evidence="1">Uncharacterized protein</fullName>
    </submittedName>
</protein>
<evidence type="ECO:0000313" key="1">
    <source>
        <dbReference type="EMBL" id="OAT72797.1"/>
    </source>
</evidence>
<proteinExistence type="predicted"/>
<dbReference type="RefSeq" id="WP_064551765.1">
    <property type="nucleotide sequence ID" value="NZ_LXMA01000023.1"/>
</dbReference>
<name>A0A1B7KRS4_PARTM</name>
<accession>A0A1B7KRS4</accession>
<dbReference type="Proteomes" id="UP000078290">
    <property type="component" value="Unassembled WGS sequence"/>
</dbReference>